<dbReference type="HAMAP" id="MF_01925">
    <property type="entry name" value="P5C_reductase"/>
    <property type="match status" value="1"/>
</dbReference>
<dbReference type="EMBL" id="ML978121">
    <property type="protein sequence ID" value="KAF2103744.1"/>
    <property type="molecule type" value="Genomic_DNA"/>
</dbReference>
<evidence type="ECO:0000256" key="1">
    <source>
        <dbReference type="ARBA" id="ARBA00005525"/>
    </source>
</evidence>
<accession>A0A9P4IQ92</accession>
<comment type="caution">
    <text evidence="5">The sequence shown here is derived from an EMBL/GenBank/DDBJ whole genome shotgun (WGS) entry which is preliminary data.</text>
</comment>
<dbReference type="GO" id="GO:0055129">
    <property type="term" value="P:L-proline biosynthetic process"/>
    <property type="evidence" value="ECO:0007669"/>
    <property type="project" value="TreeGrafter"/>
</dbReference>
<feature type="binding site" evidence="3">
    <location>
        <begin position="16"/>
        <end position="21"/>
    </location>
    <ligand>
        <name>NADP(+)</name>
        <dbReference type="ChEBI" id="CHEBI:58349"/>
    </ligand>
</feature>
<keyword evidence="6" id="KW-1185">Reference proteome</keyword>
<sequence length="309" mass="33146">MHHVTPTRGRTHLTFIGGGTMACAILDGLAESALTAFGPGQKPEYSFSITARRQERVVQLSARYPGAYVADNNDDEKLWLFAKDDKPAAHIILICTKPQSTFDVCESIRLAHEKAPMPYNLPTVVTMSPGITISKLESWLNPQNHPKRFTVLRTMPNTPVSIRQGATALVASRHATTAEVDRVIALFRVFSPCVETLPEENLLDVAAAVSGSGPAYLFQFYKFLVAAGVQWGLPESLARSLVMQTGVGASMLANNQPEVSLSSMIGNVCVPGGSTEKGIKSLVDVGLQAAVTNAVGTSLEANHGMKGRE</sequence>
<dbReference type="InterPro" id="IPR036291">
    <property type="entry name" value="NAD(P)-bd_dom_sf"/>
</dbReference>
<dbReference type="PIRSF" id="PIRSF000193">
    <property type="entry name" value="Pyrrol-5-carb_rd"/>
    <property type="match status" value="1"/>
</dbReference>
<dbReference type="InterPro" id="IPR000304">
    <property type="entry name" value="Pyrroline-COOH_reductase"/>
</dbReference>
<dbReference type="PANTHER" id="PTHR11645:SF0">
    <property type="entry name" value="PYRROLINE-5-CARBOXYLATE REDUCTASE 3"/>
    <property type="match status" value="1"/>
</dbReference>
<feature type="domain" description="Pyrroline-5-carboxylate reductase dimerisation" evidence="4">
    <location>
        <begin position="200"/>
        <end position="301"/>
    </location>
</feature>
<dbReference type="Gene3D" id="1.10.3730.10">
    <property type="entry name" value="ProC C-terminal domain-like"/>
    <property type="match status" value="1"/>
</dbReference>
<reference evidence="5" key="1">
    <citation type="journal article" date="2020" name="Stud. Mycol.">
        <title>101 Dothideomycetes genomes: a test case for predicting lifestyles and emergence of pathogens.</title>
        <authorList>
            <person name="Haridas S."/>
            <person name="Albert R."/>
            <person name="Binder M."/>
            <person name="Bloem J."/>
            <person name="Labutti K."/>
            <person name="Salamov A."/>
            <person name="Andreopoulos B."/>
            <person name="Baker S."/>
            <person name="Barry K."/>
            <person name="Bills G."/>
            <person name="Bluhm B."/>
            <person name="Cannon C."/>
            <person name="Castanera R."/>
            <person name="Culley D."/>
            <person name="Daum C."/>
            <person name="Ezra D."/>
            <person name="Gonzalez J."/>
            <person name="Henrissat B."/>
            <person name="Kuo A."/>
            <person name="Liang C."/>
            <person name="Lipzen A."/>
            <person name="Lutzoni F."/>
            <person name="Magnuson J."/>
            <person name="Mondo S."/>
            <person name="Nolan M."/>
            <person name="Ohm R."/>
            <person name="Pangilinan J."/>
            <person name="Park H.-J."/>
            <person name="Ramirez L."/>
            <person name="Alfaro M."/>
            <person name="Sun H."/>
            <person name="Tritt A."/>
            <person name="Yoshinaga Y."/>
            <person name="Zwiers L.-H."/>
            <person name="Turgeon B."/>
            <person name="Goodwin S."/>
            <person name="Spatafora J."/>
            <person name="Crous P."/>
            <person name="Grigoriev I."/>
        </authorList>
    </citation>
    <scope>NUCLEOTIDE SEQUENCE</scope>
    <source>
        <strain evidence="5">CBS 133067</strain>
    </source>
</reference>
<evidence type="ECO:0000313" key="5">
    <source>
        <dbReference type="EMBL" id="KAF2103744.1"/>
    </source>
</evidence>
<dbReference type="GO" id="GO:0004735">
    <property type="term" value="F:pyrroline-5-carboxylate reductase activity"/>
    <property type="evidence" value="ECO:0007669"/>
    <property type="project" value="InterPro"/>
</dbReference>
<dbReference type="Proteomes" id="UP000799772">
    <property type="component" value="Unassembled WGS sequence"/>
</dbReference>
<dbReference type="Gene3D" id="3.40.50.720">
    <property type="entry name" value="NAD(P)-binding Rossmann-like Domain"/>
    <property type="match status" value="1"/>
</dbReference>
<dbReference type="SUPFAM" id="SSF48179">
    <property type="entry name" value="6-phosphogluconate dehydrogenase C-terminal domain-like"/>
    <property type="match status" value="1"/>
</dbReference>
<evidence type="ECO:0000259" key="4">
    <source>
        <dbReference type="Pfam" id="PF14748"/>
    </source>
</evidence>
<name>A0A9P4IQ92_9PEZI</name>
<dbReference type="InterPro" id="IPR029036">
    <property type="entry name" value="P5CR_dimer"/>
</dbReference>
<gene>
    <name evidence="5" type="ORF">NA57DRAFT_30141</name>
</gene>
<dbReference type="InterPro" id="IPR008927">
    <property type="entry name" value="6-PGluconate_DH-like_C_sf"/>
</dbReference>
<keyword evidence="3" id="KW-0521">NADP</keyword>
<organism evidence="5 6">
    <name type="scientific">Rhizodiscina lignyota</name>
    <dbReference type="NCBI Taxonomy" id="1504668"/>
    <lineage>
        <taxon>Eukaryota</taxon>
        <taxon>Fungi</taxon>
        <taxon>Dikarya</taxon>
        <taxon>Ascomycota</taxon>
        <taxon>Pezizomycotina</taxon>
        <taxon>Dothideomycetes</taxon>
        <taxon>Pleosporomycetidae</taxon>
        <taxon>Aulographales</taxon>
        <taxon>Rhizodiscinaceae</taxon>
        <taxon>Rhizodiscina</taxon>
    </lineage>
</organism>
<dbReference type="SUPFAM" id="SSF51735">
    <property type="entry name" value="NAD(P)-binding Rossmann-fold domains"/>
    <property type="match status" value="1"/>
</dbReference>
<proteinExistence type="inferred from homology"/>
<evidence type="ECO:0000256" key="3">
    <source>
        <dbReference type="PIRSR" id="PIRSR000193-1"/>
    </source>
</evidence>
<evidence type="ECO:0000256" key="2">
    <source>
        <dbReference type="ARBA" id="ARBA00023002"/>
    </source>
</evidence>
<dbReference type="AlphaFoldDB" id="A0A9P4IQ92"/>
<evidence type="ECO:0000313" key="6">
    <source>
        <dbReference type="Proteomes" id="UP000799772"/>
    </source>
</evidence>
<keyword evidence="2" id="KW-0560">Oxidoreductase</keyword>
<dbReference type="Pfam" id="PF14748">
    <property type="entry name" value="P5CR_dimer"/>
    <property type="match status" value="1"/>
</dbReference>
<dbReference type="OrthoDB" id="10263291at2759"/>
<comment type="similarity">
    <text evidence="1">Belongs to the pyrroline-5-carboxylate reductase family.</text>
</comment>
<protein>
    <submittedName>
        <fullName evidence="5">Pyrroline-5-carboxylate reductase</fullName>
    </submittedName>
</protein>
<dbReference type="PANTHER" id="PTHR11645">
    <property type="entry name" value="PYRROLINE-5-CARBOXYLATE REDUCTASE"/>
    <property type="match status" value="1"/>
</dbReference>